<dbReference type="Gene3D" id="1.20.1440.60">
    <property type="entry name" value="23S rRNA-intervening sequence"/>
    <property type="match status" value="1"/>
</dbReference>
<dbReference type="InterPro" id="IPR036583">
    <property type="entry name" value="23S_rRNA_IVS_sf"/>
</dbReference>
<evidence type="ECO:0000313" key="2">
    <source>
        <dbReference type="Proteomes" id="UP000229749"/>
    </source>
</evidence>
<protein>
    <submittedName>
        <fullName evidence="1">Four helix bundle protein</fullName>
    </submittedName>
</protein>
<accession>A0A2M7XHV0</accession>
<dbReference type="Proteomes" id="UP000229749">
    <property type="component" value="Unassembled WGS sequence"/>
</dbReference>
<name>A0A2M7XHV0_9BACT</name>
<gene>
    <name evidence="1" type="ORF">CO172_01540</name>
</gene>
<dbReference type="PANTHER" id="PTHR38471">
    <property type="entry name" value="FOUR HELIX BUNDLE PROTEIN"/>
    <property type="match status" value="1"/>
</dbReference>
<organism evidence="1 2">
    <name type="scientific">Candidatus Uhrbacteria bacterium CG_4_9_14_3_um_filter_36_7</name>
    <dbReference type="NCBI Taxonomy" id="1975033"/>
    <lineage>
        <taxon>Bacteria</taxon>
        <taxon>Candidatus Uhriibacteriota</taxon>
    </lineage>
</organism>
<dbReference type="PANTHER" id="PTHR38471:SF2">
    <property type="entry name" value="FOUR HELIX BUNDLE PROTEIN"/>
    <property type="match status" value="1"/>
</dbReference>
<sequence>MFDFEKFPVYQESELFYLEVLKIFQENKISKDIKDQLKRASMSIVLNIAEGAGKYSKNDKKNFYIISRGSVNECVALLRILKLEKIIDKKQYTILYDKLLNIGKMLSGLINSMINK</sequence>
<dbReference type="Pfam" id="PF05635">
    <property type="entry name" value="23S_rRNA_IVP"/>
    <property type="match status" value="1"/>
</dbReference>
<dbReference type="SUPFAM" id="SSF158446">
    <property type="entry name" value="IVS-encoded protein-like"/>
    <property type="match status" value="1"/>
</dbReference>
<evidence type="ECO:0000313" key="1">
    <source>
        <dbReference type="EMBL" id="PJA47425.1"/>
    </source>
</evidence>
<dbReference type="InterPro" id="IPR012657">
    <property type="entry name" value="23S_rRNA-intervening_sequence"/>
</dbReference>
<proteinExistence type="predicted"/>
<dbReference type="AlphaFoldDB" id="A0A2M7XHV0"/>
<comment type="caution">
    <text evidence="1">The sequence shown here is derived from an EMBL/GenBank/DDBJ whole genome shotgun (WGS) entry which is preliminary data.</text>
</comment>
<dbReference type="CDD" id="cd16377">
    <property type="entry name" value="23S_rRNA_IVP_like"/>
    <property type="match status" value="1"/>
</dbReference>
<dbReference type="EMBL" id="PFWS01000022">
    <property type="protein sequence ID" value="PJA47425.1"/>
    <property type="molecule type" value="Genomic_DNA"/>
</dbReference>
<reference evidence="2" key="1">
    <citation type="submission" date="2017-09" db="EMBL/GenBank/DDBJ databases">
        <title>Depth-based differentiation of microbial function through sediment-hosted aquifers and enrichment of novel symbionts in the deep terrestrial subsurface.</title>
        <authorList>
            <person name="Probst A.J."/>
            <person name="Ladd B."/>
            <person name="Jarett J.K."/>
            <person name="Geller-Mcgrath D.E."/>
            <person name="Sieber C.M.K."/>
            <person name="Emerson J.B."/>
            <person name="Anantharaman K."/>
            <person name="Thomas B.C."/>
            <person name="Malmstrom R."/>
            <person name="Stieglmeier M."/>
            <person name="Klingl A."/>
            <person name="Woyke T."/>
            <person name="Ryan C.M."/>
            <person name="Banfield J.F."/>
        </authorList>
    </citation>
    <scope>NUCLEOTIDE SEQUENCE [LARGE SCALE GENOMIC DNA]</scope>
</reference>
<dbReference type="NCBIfam" id="TIGR02436">
    <property type="entry name" value="four helix bundle protein"/>
    <property type="match status" value="1"/>
</dbReference>